<evidence type="ECO:0000256" key="10">
    <source>
        <dbReference type="ARBA" id="ARBA00022989"/>
    </source>
</evidence>
<evidence type="ECO:0000256" key="6">
    <source>
        <dbReference type="ARBA" id="ARBA00022692"/>
    </source>
</evidence>
<dbReference type="InterPro" id="IPR002429">
    <property type="entry name" value="CcO_II-like_C"/>
</dbReference>
<feature type="transmembrane region" description="Helical" evidence="17">
    <location>
        <begin position="74"/>
        <end position="98"/>
    </location>
</feature>
<evidence type="ECO:0000256" key="15">
    <source>
        <dbReference type="ARBA" id="ARBA00047816"/>
    </source>
</evidence>
<dbReference type="Gene3D" id="1.10.287.90">
    <property type="match status" value="1"/>
</dbReference>
<feature type="transmembrane region" description="Helical" evidence="17">
    <location>
        <begin position="31"/>
        <end position="54"/>
    </location>
</feature>
<keyword evidence="6 17" id="KW-0812">Transmembrane</keyword>
<keyword evidence="12 17" id="KW-0472">Membrane</keyword>
<keyword evidence="4" id="KW-0813">Transport</keyword>
<dbReference type="InterPro" id="IPR008972">
    <property type="entry name" value="Cupredoxin"/>
</dbReference>
<dbReference type="EC" id="7.1.1.9" evidence="3"/>
<keyword evidence="10 17" id="KW-1133">Transmembrane helix</keyword>
<comment type="caution">
    <text evidence="19">The sequence shown here is derived from an EMBL/GenBank/DDBJ whole genome shotgun (WGS) entry which is preliminary data.</text>
</comment>
<dbReference type="Gene3D" id="2.60.40.420">
    <property type="entry name" value="Cupredoxins - blue copper proteins"/>
    <property type="match status" value="1"/>
</dbReference>
<dbReference type="PROSITE" id="PS50857">
    <property type="entry name" value="COX2_CUA"/>
    <property type="match status" value="1"/>
</dbReference>
<reference evidence="19 20" key="1">
    <citation type="submission" date="2018-05" db="EMBL/GenBank/DDBJ databases">
        <title>Micromonospora from Atacama Desert.</title>
        <authorList>
            <person name="Carro L."/>
            <person name="Goodfellow M."/>
            <person name="Klenk H.-P."/>
        </authorList>
    </citation>
    <scope>NUCLEOTIDE SEQUENCE [LARGE SCALE GENOMIC DNA]</scope>
    <source>
        <strain evidence="19 20">LB41</strain>
    </source>
</reference>
<evidence type="ECO:0000256" key="5">
    <source>
        <dbReference type="ARBA" id="ARBA00022660"/>
    </source>
</evidence>
<dbReference type="GeneID" id="91357084"/>
<dbReference type="Proteomes" id="UP000274694">
    <property type="component" value="Unassembled WGS sequence"/>
</dbReference>
<keyword evidence="5" id="KW-0679">Respiratory chain</keyword>
<sequence>MVARSSEVRRSAVRSASPGAGGRRRRGAGRIAGLGLGAAALLVSLTGCDVGKAFGGFGWPQGGITPESQRMYDLWIASCIAALAVGVFVWGLIFWCVVRYRKRGNELPVQTRYNLPMEFLYTIAPILVVSVLFYYTAVVQTDVIKESKNPDVTVEVVAFKWNWQFNYRDGQGRDANTVASVLGTSEVIPVLVLPSGRSIRFEETSRDVIHSFWVPELLFKRDVMPGNVRNTFEVSRIDQEGAFVGRCAELCGSYHAFMNFELRVVSPEKYDQFLAAKKAGKSTQEALGAIGEPEYATETKPFDTRRDVNNFNPSDAQAGAGS</sequence>
<dbReference type="PROSITE" id="PS00078">
    <property type="entry name" value="COX2"/>
    <property type="match status" value="1"/>
</dbReference>
<dbReference type="EMBL" id="QGTA01000218">
    <property type="protein sequence ID" value="RQW90579.1"/>
    <property type="molecule type" value="Genomic_DNA"/>
</dbReference>
<evidence type="ECO:0000256" key="2">
    <source>
        <dbReference type="ARBA" id="ARBA00007866"/>
    </source>
</evidence>
<evidence type="ECO:0000256" key="11">
    <source>
        <dbReference type="ARBA" id="ARBA00023008"/>
    </source>
</evidence>
<evidence type="ECO:0000256" key="7">
    <source>
        <dbReference type="ARBA" id="ARBA00022723"/>
    </source>
</evidence>
<dbReference type="Pfam" id="PF00116">
    <property type="entry name" value="COX2"/>
    <property type="match status" value="1"/>
</dbReference>
<comment type="subcellular location">
    <subcellularLocation>
        <location evidence="1">Membrane</location>
        <topology evidence="1">Multi-pass membrane protein</topology>
    </subcellularLocation>
</comment>
<dbReference type="InterPro" id="IPR001505">
    <property type="entry name" value="Copper_CuA"/>
</dbReference>
<comment type="similarity">
    <text evidence="2">Belongs to the cytochrome c oxidase subunit 2 family.</text>
</comment>
<dbReference type="RefSeq" id="WP_043329368.1">
    <property type="nucleotide sequence ID" value="NZ_CBDRBH010000013.1"/>
</dbReference>
<evidence type="ECO:0000256" key="16">
    <source>
        <dbReference type="SAM" id="MobiDB-lite"/>
    </source>
</evidence>
<protein>
    <recommendedName>
        <fullName evidence="3">cytochrome-c oxidase</fullName>
        <ecNumber evidence="3">7.1.1.9</ecNumber>
    </recommendedName>
    <alternativeName>
        <fullName evidence="14">Cytochrome aa3 subunit 2</fullName>
    </alternativeName>
</protein>
<feature type="region of interest" description="Disordered" evidence="16">
    <location>
        <begin position="285"/>
        <end position="322"/>
    </location>
</feature>
<evidence type="ECO:0000256" key="17">
    <source>
        <dbReference type="SAM" id="Phobius"/>
    </source>
</evidence>
<feature type="region of interest" description="Disordered" evidence="16">
    <location>
        <begin position="1"/>
        <end position="25"/>
    </location>
</feature>
<evidence type="ECO:0000313" key="20">
    <source>
        <dbReference type="Proteomes" id="UP000274694"/>
    </source>
</evidence>
<dbReference type="PANTHER" id="PTHR22888">
    <property type="entry name" value="CYTOCHROME C OXIDASE, SUBUNIT II"/>
    <property type="match status" value="1"/>
</dbReference>
<keyword evidence="8" id="KW-1278">Translocase</keyword>
<evidence type="ECO:0000256" key="12">
    <source>
        <dbReference type="ARBA" id="ARBA00023136"/>
    </source>
</evidence>
<evidence type="ECO:0000256" key="4">
    <source>
        <dbReference type="ARBA" id="ARBA00022448"/>
    </source>
</evidence>
<feature type="domain" description="Cytochrome oxidase subunit II copper A binding" evidence="18">
    <location>
        <begin position="149"/>
        <end position="276"/>
    </location>
</feature>
<dbReference type="SUPFAM" id="SSF49503">
    <property type="entry name" value="Cupredoxins"/>
    <property type="match status" value="1"/>
</dbReference>
<evidence type="ECO:0000256" key="13">
    <source>
        <dbReference type="ARBA" id="ARBA00024688"/>
    </source>
</evidence>
<feature type="transmembrane region" description="Helical" evidence="17">
    <location>
        <begin position="119"/>
        <end position="137"/>
    </location>
</feature>
<dbReference type="InterPro" id="IPR036257">
    <property type="entry name" value="Cyt_c_oxidase_su2_TM_sf"/>
</dbReference>
<evidence type="ECO:0000256" key="14">
    <source>
        <dbReference type="ARBA" id="ARBA00031399"/>
    </source>
</evidence>
<accession>A0ABX9Y0M4</accession>
<dbReference type="InterPro" id="IPR014222">
    <property type="entry name" value="Cyt_c_oxidase_su2"/>
</dbReference>
<gene>
    <name evidence="19" type="primary">coxB</name>
    <name evidence="19" type="ORF">DLJ60_20150</name>
</gene>
<feature type="compositionally biased region" description="Basic and acidic residues" evidence="16">
    <location>
        <begin position="1"/>
        <end position="10"/>
    </location>
</feature>
<keyword evidence="11" id="KW-0186">Copper</keyword>
<proteinExistence type="inferred from homology"/>
<evidence type="ECO:0000256" key="1">
    <source>
        <dbReference type="ARBA" id="ARBA00004141"/>
    </source>
</evidence>
<dbReference type="PRINTS" id="PR01166">
    <property type="entry name" value="CYCOXIDASEII"/>
</dbReference>
<evidence type="ECO:0000313" key="19">
    <source>
        <dbReference type="EMBL" id="RQW90579.1"/>
    </source>
</evidence>
<keyword evidence="9" id="KW-0249">Electron transport</keyword>
<keyword evidence="20" id="KW-1185">Reference proteome</keyword>
<evidence type="ECO:0000256" key="3">
    <source>
        <dbReference type="ARBA" id="ARBA00012949"/>
    </source>
</evidence>
<dbReference type="InterPro" id="IPR045187">
    <property type="entry name" value="CcO_II"/>
</dbReference>
<dbReference type="NCBIfam" id="TIGR02866">
    <property type="entry name" value="CoxB"/>
    <property type="match status" value="1"/>
</dbReference>
<evidence type="ECO:0000256" key="9">
    <source>
        <dbReference type="ARBA" id="ARBA00022982"/>
    </source>
</evidence>
<name>A0ABX9Y0M4_MICCH</name>
<comment type="function">
    <text evidence="13">Subunits I and II form the functional core of the enzyme complex. Electrons originating in cytochrome c are transferred via heme a and Cu(A) to the binuclear center formed by heme a3 and Cu(B).</text>
</comment>
<dbReference type="PANTHER" id="PTHR22888:SF9">
    <property type="entry name" value="CYTOCHROME C OXIDASE SUBUNIT 2"/>
    <property type="match status" value="1"/>
</dbReference>
<comment type="catalytic activity">
    <reaction evidence="15">
        <text>4 Fe(II)-[cytochrome c] + O2 + 8 H(+)(in) = 4 Fe(III)-[cytochrome c] + 2 H2O + 4 H(+)(out)</text>
        <dbReference type="Rhea" id="RHEA:11436"/>
        <dbReference type="Rhea" id="RHEA-COMP:10350"/>
        <dbReference type="Rhea" id="RHEA-COMP:14399"/>
        <dbReference type="ChEBI" id="CHEBI:15377"/>
        <dbReference type="ChEBI" id="CHEBI:15378"/>
        <dbReference type="ChEBI" id="CHEBI:15379"/>
        <dbReference type="ChEBI" id="CHEBI:29033"/>
        <dbReference type="ChEBI" id="CHEBI:29034"/>
        <dbReference type="EC" id="7.1.1.9"/>
    </reaction>
</comment>
<dbReference type="SUPFAM" id="SSF81464">
    <property type="entry name" value="Cytochrome c oxidase subunit II-like, transmembrane region"/>
    <property type="match status" value="1"/>
</dbReference>
<evidence type="ECO:0000259" key="18">
    <source>
        <dbReference type="PROSITE" id="PS50857"/>
    </source>
</evidence>
<keyword evidence="7" id="KW-0479">Metal-binding</keyword>
<evidence type="ECO:0000256" key="8">
    <source>
        <dbReference type="ARBA" id="ARBA00022967"/>
    </source>
</evidence>
<organism evidence="19 20">
    <name type="scientific">Micromonospora chalcea</name>
    <dbReference type="NCBI Taxonomy" id="1874"/>
    <lineage>
        <taxon>Bacteria</taxon>
        <taxon>Bacillati</taxon>
        <taxon>Actinomycetota</taxon>
        <taxon>Actinomycetes</taxon>
        <taxon>Micromonosporales</taxon>
        <taxon>Micromonosporaceae</taxon>
        <taxon>Micromonospora</taxon>
    </lineage>
</organism>